<keyword evidence="2" id="KW-0418">Kinase</keyword>
<evidence type="ECO:0000259" key="5">
    <source>
        <dbReference type="PROSITE" id="PS50921"/>
    </source>
</evidence>
<dbReference type="InterPro" id="IPR012074">
    <property type="entry name" value="GAF_ANTAR"/>
</dbReference>
<dbReference type="PIRSF" id="PIRSF036625">
    <property type="entry name" value="GAF_ANTAR"/>
    <property type="match status" value="1"/>
</dbReference>
<reference evidence="7" key="1">
    <citation type="journal article" date="2019" name="Int. J. Syst. Evol. Microbiol.">
        <title>The Global Catalogue of Microorganisms (GCM) 10K type strain sequencing project: providing services to taxonomists for standard genome sequencing and annotation.</title>
        <authorList>
            <consortium name="The Broad Institute Genomics Platform"/>
            <consortium name="The Broad Institute Genome Sequencing Center for Infectious Disease"/>
            <person name="Wu L."/>
            <person name="Ma J."/>
        </authorList>
    </citation>
    <scope>NUCLEOTIDE SEQUENCE [LARGE SCALE GENOMIC DNA]</scope>
    <source>
        <strain evidence="7">JCM 15900</strain>
    </source>
</reference>
<evidence type="ECO:0000256" key="4">
    <source>
        <dbReference type="ARBA" id="ARBA00023163"/>
    </source>
</evidence>
<protein>
    <submittedName>
        <fullName evidence="6">GAF and ANTAR domain-containing protein</fullName>
    </submittedName>
</protein>
<keyword evidence="3" id="KW-0805">Transcription regulation</keyword>
<dbReference type="EMBL" id="BAAAPZ010000002">
    <property type="protein sequence ID" value="GAA2089934.1"/>
    <property type="molecule type" value="Genomic_DNA"/>
</dbReference>
<sequence length="259" mass="27939">MGNEGVVRGRRRWETWAMTVDAAQTAGERLHDLLLSDRELTGFLDDLAALSAAELAVDAPVLCGFTLRRAKRNSAVGSSSAEARAMDETQAGFDDGPCMEAQRSGRLISVEDVLTEERWPEYMAEVRRHGVRSALAVPLELDGSAGAAMNVYAREPRAFDDAAVSRALAYAGLAGKTLRVALRIAVHAESAEHRRRAMESRTAIDIATGILMVQMGCGQQEAVAMLKRLASDRNTKLVRLAEDIVVSVGGRGPVASFED</sequence>
<dbReference type="InterPro" id="IPR003018">
    <property type="entry name" value="GAF"/>
</dbReference>
<dbReference type="Gene3D" id="3.30.450.40">
    <property type="match status" value="1"/>
</dbReference>
<dbReference type="InterPro" id="IPR005561">
    <property type="entry name" value="ANTAR"/>
</dbReference>
<dbReference type="Proteomes" id="UP001500984">
    <property type="component" value="Unassembled WGS sequence"/>
</dbReference>
<dbReference type="InterPro" id="IPR011006">
    <property type="entry name" value="CheY-like_superfamily"/>
</dbReference>
<gene>
    <name evidence="6" type="ORF">GCM10009823_06030</name>
</gene>
<dbReference type="SUPFAM" id="SSF52172">
    <property type="entry name" value="CheY-like"/>
    <property type="match status" value="1"/>
</dbReference>
<dbReference type="InterPro" id="IPR029016">
    <property type="entry name" value="GAF-like_dom_sf"/>
</dbReference>
<keyword evidence="1" id="KW-0808">Transferase</keyword>
<dbReference type="SUPFAM" id="SSF55781">
    <property type="entry name" value="GAF domain-like"/>
    <property type="match status" value="1"/>
</dbReference>
<accession>A0ABP5I068</accession>
<keyword evidence="4" id="KW-0804">Transcription</keyword>
<dbReference type="Pfam" id="PF13185">
    <property type="entry name" value="GAF_2"/>
    <property type="match status" value="1"/>
</dbReference>
<dbReference type="InterPro" id="IPR036388">
    <property type="entry name" value="WH-like_DNA-bd_sf"/>
</dbReference>
<dbReference type="SMART" id="SM01012">
    <property type="entry name" value="ANTAR"/>
    <property type="match status" value="1"/>
</dbReference>
<name>A0ABP5I068_9MICO</name>
<comment type="caution">
    <text evidence="6">The sequence shown here is derived from an EMBL/GenBank/DDBJ whole genome shotgun (WGS) entry which is preliminary data.</text>
</comment>
<evidence type="ECO:0000313" key="6">
    <source>
        <dbReference type="EMBL" id="GAA2089934.1"/>
    </source>
</evidence>
<dbReference type="Pfam" id="PF03861">
    <property type="entry name" value="ANTAR"/>
    <property type="match status" value="1"/>
</dbReference>
<evidence type="ECO:0000256" key="3">
    <source>
        <dbReference type="ARBA" id="ARBA00023015"/>
    </source>
</evidence>
<evidence type="ECO:0000256" key="1">
    <source>
        <dbReference type="ARBA" id="ARBA00022679"/>
    </source>
</evidence>
<evidence type="ECO:0000313" key="7">
    <source>
        <dbReference type="Proteomes" id="UP001500984"/>
    </source>
</evidence>
<dbReference type="PROSITE" id="PS50921">
    <property type="entry name" value="ANTAR"/>
    <property type="match status" value="1"/>
</dbReference>
<organism evidence="6 7">
    <name type="scientific">Brevibacterium salitolerans</name>
    <dbReference type="NCBI Taxonomy" id="1403566"/>
    <lineage>
        <taxon>Bacteria</taxon>
        <taxon>Bacillati</taxon>
        <taxon>Actinomycetota</taxon>
        <taxon>Actinomycetes</taxon>
        <taxon>Micrococcales</taxon>
        <taxon>Brevibacteriaceae</taxon>
        <taxon>Brevibacterium</taxon>
    </lineage>
</organism>
<keyword evidence="7" id="KW-1185">Reference proteome</keyword>
<dbReference type="Gene3D" id="1.10.10.10">
    <property type="entry name" value="Winged helix-like DNA-binding domain superfamily/Winged helix DNA-binding domain"/>
    <property type="match status" value="1"/>
</dbReference>
<feature type="domain" description="ANTAR" evidence="5">
    <location>
        <begin position="184"/>
        <end position="245"/>
    </location>
</feature>
<evidence type="ECO:0000256" key="2">
    <source>
        <dbReference type="ARBA" id="ARBA00022777"/>
    </source>
</evidence>
<proteinExistence type="predicted"/>